<protein>
    <recommendedName>
        <fullName evidence="5">Peptidase S6 domain-containing protein</fullName>
    </recommendedName>
</protein>
<evidence type="ECO:0000256" key="3">
    <source>
        <dbReference type="ARBA" id="ARBA00022525"/>
    </source>
</evidence>
<reference evidence="6 7" key="1">
    <citation type="submission" date="2020-05" db="EMBL/GenBank/DDBJ databases">
        <title>Streptobacillus felis strain LHL191014123.</title>
        <authorList>
            <person name="Fawzy A."/>
            <person name="Rau J."/>
            <person name="Risse K."/>
            <person name="Schauerte N."/>
            <person name="Geiger C."/>
            <person name="Blom J."/>
            <person name="Imirzalioglu C."/>
            <person name="Falgenhauer J."/>
            <person name="Bach A."/>
            <person name="Herden C."/>
            <person name="Eisenberg T."/>
        </authorList>
    </citation>
    <scope>NUCLEOTIDE SEQUENCE [LARGE SCALE GENOMIC DNA]</scope>
    <source>
        <strain evidence="6 7">LHL191014123</strain>
    </source>
</reference>
<evidence type="ECO:0000256" key="2">
    <source>
        <dbReference type="ARBA" id="ARBA00004613"/>
    </source>
</evidence>
<keyword evidence="3" id="KW-0964">Secreted</keyword>
<feature type="domain" description="Peptidase S6" evidence="5">
    <location>
        <begin position="22"/>
        <end position="289"/>
    </location>
</feature>
<keyword evidence="4" id="KW-0732">Signal</keyword>
<dbReference type="GO" id="GO:0005576">
    <property type="term" value="C:extracellular region"/>
    <property type="evidence" value="ECO:0007669"/>
    <property type="project" value="UniProtKB-SubCell"/>
</dbReference>
<dbReference type="PROSITE" id="PS51691">
    <property type="entry name" value="PEPTIDASE_S6"/>
    <property type="match status" value="1"/>
</dbReference>
<dbReference type="GO" id="GO:0030313">
    <property type="term" value="C:cell envelope"/>
    <property type="evidence" value="ECO:0007669"/>
    <property type="project" value="UniProtKB-SubCell"/>
</dbReference>
<comment type="caution">
    <text evidence="6">The sequence shown here is derived from an EMBL/GenBank/DDBJ whole genome shotgun (WGS) entry which is preliminary data.</text>
</comment>
<dbReference type="InterPro" id="IPR000710">
    <property type="entry name" value="Peptidase_S6"/>
</dbReference>
<dbReference type="Proteomes" id="UP000526184">
    <property type="component" value="Unassembled WGS sequence"/>
</dbReference>
<sequence length="2162" mass="238925">MKYKQKLFLILFLTGSIGLSNVGRHDIEWFTNYEDFAMNKGKYSIGKENVIVYRKDGTVSGKIEQPIPNFDGVVDPGYFALWGDSQILTGVTHVGHPDNFTFSKRHIRDDVELYSGYKLLSKDKKYEKFSENIGAYYRLNIGRDYSLVRTNKVAFDAHAHEAITQNDWNRIKDNDLLARIGGGVNVIAVDNKKEEWAVPYGHIAGGLNKVKSKWQTGNQGIDKVIYLMIEKTPKTPLDSGTKPGDSGSPLFWWDSVNKKWLIASSNTGGSNAGYTKSSQLLSNAPIFEKWKNLINDDEITGNNVFFENGVLRVGNQNRSFDDREERRIENNRITSHVITQDGTINEKMFKVKNQIFNSPNLSVNVIGNTDTGSARLEFKNNTTLKGNGNLLTAGLLVHKNAVLNYELNFRKNNIVRKIGEGKLVIKSTGNNGGDLNLGGGETVLENTGGYAAANIRLAQGAKLTINRADQLNGDNVIFGHRGGTLNVNGVNLGFRDIYHMDKDAKIVNESTSKSTVTFNPSSGERVFLGSFKNNLDIKYNPGENNSIWSVRSKDTDIKGNFDIEKGSVKIEGDTVVHGYKNTVYEDEFEEAKFKAANIDIKNTSKLEINRAAKVETTINVKDNSVLEVNALGTVKDMPTPYDGARTEKEINDVVVKGIINFNSSATNNFKSNVENNNEARIEAEIKGNIKAVKEGSGLLHLKNNQNSSLNGNFEVNGGKIKASTEGTLGNTITKLNNHSILEVENNEDLDTLLDRIDKSSEGVLSLGQNINNISTKLNGYSSLFLGSSKNITIGDENTAINANINTLNLGGDNGTLTLKGLNNSTTVTKLNIGDGVNRGTVIVDRIGANNTNLDIDVKNGVNLIINHHDNNAKNIKLGYGSSLDQIYRFNLKDESEGVLYVDPNASLGENNRYTALGTAKGNEVRLYNYNGGNNNYHFSGEGKLNIDMVLDNKDLVVDGQYFEGGVVELKRNSDTYTGNITVMGNKNGENKGNITLVLGSEKPLGENNKLLVKDGGIVDLNSKNLTVKIDANNNQYGTIKNSQNPYSTLTINTDTTDLALNNKLVGNINLVKLGSSSLELTNEENEFNKDTKGDILVKEGKLNYYNSNAYRNTKIKIEDNTILNTRTEQVTSEITANGGKIKVDTPLTPAVGDKNTTFAKIVMQKNLVVDGADNDITKKVIYNDVALNGNNITFNNQFVSWANFTGDESNKGEAEFNNSTYYLNGGNHKGLSNPNVSKIKLNDSEIRVRDYNNEVKDKNSDKLTNIEVSGNSVIRNGIRNIDNGGGAKSDFNNPITIKEDATLTLSVNNQFGNDFTIDSKIKGEGKIKLEQTSSGTINITDNFKEFTGTMEAAAGSKDRQFKFNINSENEEDRILGYKFIDGKYVNKSDKALGFKNIKDFTGEIHGNMGDILLIDKDAITTNGKILLSQNKNVIMRISEDSVMSNMNVEGVANGNSKIIKEGNFDLRVNDIKTKNIDVADIKEGSLTISKDILNKYGSTYNLSGNTKLIADFANEGNINSNITGEGDFVQNGSKVSINSNLLKHNGNIELNSELELKLLNMQDSTTILNQNLVGDENGKLSVVDSFAGFGTETSELEINKDLSKFKGTINLVNANLALNIQKAIVDTKIIGDMLVYNKNESELTLNNIEKFSGTLESRNGDIKLNVDEDIKVSKFVIGNGDIKLNNTVDLNLSNKRFENNGDKSLVKLGDAKLSLSSNSIENIKKVSVDEGTLSLLDNKNGDKINGRLNIKENANVDFVDGTYINEVENAGNIVLDNKDLKINNYTSNGGKFDITLNEMNKKLLEIENTSGDVNASLNVENSIINEIVDNNKKLNIAKVPSIINLVNIKDYDSVYELNLEKDIDNIVKLYSLIKPDVLNKLYVFNELDLVNGINNELKYRNLIEANFVNYNKIDKNYLNMNNTEYKNKTATNGLEVNFETAHDVKNVKLSGGLNFNVLGSNLTTSIKGKDDVSSHFVSIAAVPKIGVKYKSFDVNFGLGANTVLINNEKNKDTLVYLNNSLNVGINPVFKVTDDLSIRYLNKVGYKATPMLSETISKNSGNKYKISHNSPFSVFYETGIKLEHKYVDFFTKANMEYNLSSYDISSRDKKVSNDFKDDWRINVKTGFEFKPTEKVYINLDFDANVYQKSYGKYIFKLGTGYNW</sequence>
<dbReference type="GO" id="GO:0006508">
    <property type="term" value="P:proteolysis"/>
    <property type="evidence" value="ECO:0007669"/>
    <property type="project" value="InterPro"/>
</dbReference>
<evidence type="ECO:0000259" key="5">
    <source>
        <dbReference type="PROSITE" id="PS51691"/>
    </source>
</evidence>
<organism evidence="6 7">
    <name type="scientific">Streptobacillus felis</name>
    <dbReference type="NCBI Taxonomy" id="1384509"/>
    <lineage>
        <taxon>Bacteria</taxon>
        <taxon>Fusobacteriati</taxon>
        <taxon>Fusobacteriota</taxon>
        <taxon>Fusobacteriia</taxon>
        <taxon>Fusobacteriales</taxon>
        <taxon>Leptotrichiaceae</taxon>
        <taxon>Streptobacillus</taxon>
    </lineage>
</organism>
<evidence type="ECO:0000313" key="6">
    <source>
        <dbReference type="EMBL" id="NYV28298.1"/>
    </source>
</evidence>
<name>A0A7Z0TCD3_9FUSO</name>
<accession>A0A7Z0TCD3</accession>
<dbReference type="InterPro" id="IPR030396">
    <property type="entry name" value="Peptidase_S6_dom"/>
</dbReference>
<dbReference type="Gene3D" id="2.160.20.20">
    <property type="match status" value="2"/>
</dbReference>
<proteinExistence type="predicted"/>
<evidence type="ECO:0000256" key="4">
    <source>
        <dbReference type="ARBA" id="ARBA00022729"/>
    </source>
</evidence>
<keyword evidence="7" id="KW-1185">Reference proteome</keyword>
<evidence type="ECO:0000256" key="1">
    <source>
        <dbReference type="ARBA" id="ARBA00004196"/>
    </source>
</evidence>
<comment type="subcellular location">
    <subcellularLocation>
        <location evidence="1">Cell envelope</location>
    </subcellularLocation>
    <subcellularLocation>
        <location evidence="2">Secreted</location>
    </subcellularLocation>
</comment>
<dbReference type="Gene3D" id="2.40.10.120">
    <property type="match status" value="1"/>
</dbReference>
<dbReference type="GO" id="GO:0004252">
    <property type="term" value="F:serine-type endopeptidase activity"/>
    <property type="evidence" value="ECO:0007669"/>
    <property type="project" value="InterPro"/>
</dbReference>
<dbReference type="EMBL" id="JABMKT010000031">
    <property type="protein sequence ID" value="NYV28298.1"/>
    <property type="molecule type" value="Genomic_DNA"/>
</dbReference>
<gene>
    <name evidence="6" type="ORF">HP397_05715</name>
</gene>
<dbReference type="InterPro" id="IPR012332">
    <property type="entry name" value="Autotransporter_pectin_lyase_C"/>
</dbReference>
<dbReference type="Pfam" id="PF02395">
    <property type="entry name" value="Peptidase_S6"/>
    <property type="match status" value="1"/>
</dbReference>
<dbReference type="PRINTS" id="PR00921">
    <property type="entry name" value="IGASERPTASE"/>
</dbReference>
<evidence type="ECO:0000313" key="7">
    <source>
        <dbReference type="Proteomes" id="UP000526184"/>
    </source>
</evidence>